<dbReference type="GO" id="GO:0016020">
    <property type="term" value="C:membrane"/>
    <property type="evidence" value="ECO:0007669"/>
    <property type="project" value="UniProtKB-SubCell"/>
</dbReference>
<dbReference type="AlphaFoldDB" id="A0A915ARH1"/>
<evidence type="ECO:0000256" key="3">
    <source>
        <dbReference type="ARBA" id="ARBA00022989"/>
    </source>
</evidence>
<dbReference type="Pfam" id="PF10320">
    <property type="entry name" value="7TM_GPCR_Srsx"/>
    <property type="match status" value="1"/>
</dbReference>
<sequence length="349" mass="39607">MADFEPLEECFDFRAEILKALAFIPFGFGATASNAILIIAILRSEQLRTRHEIQVMCALSFADFVEALATLVGGVYRSTVILINSIDILFTPLQCMLLPHSWAWRWSDFATSFMLLTLTVDRLISVVFPLRYIAWGPSYTRIAIGVPFGLSLLLSLAAWYKPIVMRGTLSMLCMNVYLSPLFYSISKYMTSCATMLSIILYIPVVYLIRNQLKVMSDKLYPTQLDCQRRAQLKMTITVAISSCLTLFLDAIPRAIGIYGTTKVMTDTQRQCESAMSILFHLTKLNSMVNLFLYYHRNKAIRDSIRCVLCLRRRCNNAQTVHPVDASMSRLHPSTTHAAKTVIRSQTEKY</sequence>
<dbReference type="Proteomes" id="UP000887569">
    <property type="component" value="Unplaced"/>
</dbReference>
<feature type="transmembrane region" description="Helical" evidence="5">
    <location>
        <begin position="109"/>
        <end position="130"/>
    </location>
</feature>
<dbReference type="InterPro" id="IPR017452">
    <property type="entry name" value="GPCR_Rhodpsn_7TM"/>
</dbReference>
<evidence type="ECO:0000256" key="4">
    <source>
        <dbReference type="ARBA" id="ARBA00023136"/>
    </source>
</evidence>
<accession>A0A915ARH1</accession>
<feature type="transmembrane region" description="Helical" evidence="5">
    <location>
        <begin position="142"/>
        <end position="160"/>
    </location>
</feature>
<proteinExistence type="predicted"/>
<dbReference type="PROSITE" id="PS50262">
    <property type="entry name" value="G_PROTEIN_RECEP_F1_2"/>
    <property type="match status" value="1"/>
</dbReference>
<evidence type="ECO:0000256" key="1">
    <source>
        <dbReference type="ARBA" id="ARBA00004370"/>
    </source>
</evidence>
<name>A0A915ARH1_PARUN</name>
<comment type="subcellular location">
    <subcellularLocation>
        <location evidence="1">Membrane</location>
    </subcellularLocation>
</comment>
<dbReference type="SMART" id="SM01381">
    <property type="entry name" value="7TM_GPCR_Srsx"/>
    <property type="match status" value="1"/>
</dbReference>
<evidence type="ECO:0000259" key="6">
    <source>
        <dbReference type="PROSITE" id="PS50262"/>
    </source>
</evidence>
<protein>
    <submittedName>
        <fullName evidence="8 9">G-protein coupled receptors family 1 profile domain-containing protein</fullName>
    </submittedName>
</protein>
<dbReference type="PANTHER" id="PTHR23360:SF29">
    <property type="entry name" value="G_PROTEIN_RECEP_F1_2 DOMAIN-CONTAINING PROTEIN"/>
    <property type="match status" value="1"/>
</dbReference>
<dbReference type="InterPro" id="IPR000276">
    <property type="entry name" value="GPCR_Rhodpsn"/>
</dbReference>
<dbReference type="WBParaSite" id="PgR014X_g092_t01">
    <property type="protein sequence ID" value="PgR014X_g092_t01"/>
    <property type="gene ID" value="PgR014X_g092"/>
</dbReference>
<keyword evidence="4 5" id="KW-0472">Membrane</keyword>
<evidence type="ECO:0000313" key="8">
    <source>
        <dbReference type="WBParaSite" id="PgR014X_g092_t01"/>
    </source>
</evidence>
<dbReference type="CDD" id="cd00637">
    <property type="entry name" value="7tm_classA_rhodopsin-like"/>
    <property type="match status" value="1"/>
</dbReference>
<feature type="domain" description="G-protein coupled receptors family 1 profile" evidence="6">
    <location>
        <begin position="33"/>
        <end position="293"/>
    </location>
</feature>
<feature type="transmembrane region" description="Helical" evidence="5">
    <location>
        <begin position="236"/>
        <end position="255"/>
    </location>
</feature>
<dbReference type="Gene3D" id="1.20.1070.10">
    <property type="entry name" value="Rhodopsin 7-helix transmembrane proteins"/>
    <property type="match status" value="1"/>
</dbReference>
<evidence type="ECO:0000256" key="5">
    <source>
        <dbReference type="SAM" id="Phobius"/>
    </source>
</evidence>
<keyword evidence="3 5" id="KW-1133">Transmembrane helix</keyword>
<dbReference type="InterPro" id="IPR047130">
    <property type="entry name" value="7TM_GPCR_Srsx_nematod"/>
</dbReference>
<keyword evidence="7" id="KW-1185">Reference proteome</keyword>
<evidence type="ECO:0000256" key="2">
    <source>
        <dbReference type="ARBA" id="ARBA00022692"/>
    </source>
</evidence>
<feature type="transmembrane region" description="Helical" evidence="5">
    <location>
        <begin position="275"/>
        <end position="294"/>
    </location>
</feature>
<dbReference type="SUPFAM" id="SSF81321">
    <property type="entry name" value="Family A G protein-coupled receptor-like"/>
    <property type="match status" value="1"/>
</dbReference>
<dbReference type="GO" id="GO:0004930">
    <property type="term" value="F:G protein-coupled receptor activity"/>
    <property type="evidence" value="ECO:0007669"/>
    <property type="project" value="InterPro"/>
</dbReference>
<dbReference type="PANTHER" id="PTHR23360">
    <property type="entry name" value="G-PROTEIN COUPLED RECEPTORS FAMILY 1 PROFILE DOMAIN-CONTAINING PROTEIN-RELATED"/>
    <property type="match status" value="1"/>
</dbReference>
<evidence type="ECO:0000313" key="9">
    <source>
        <dbReference type="WBParaSite" id="PgR014X_g092_t02"/>
    </source>
</evidence>
<dbReference type="WBParaSite" id="PgR014X_g092_t02">
    <property type="protein sequence ID" value="PgR014X_g092_t02"/>
    <property type="gene ID" value="PgR014X_g092"/>
</dbReference>
<evidence type="ECO:0000313" key="7">
    <source>
        <dbReference type="Proteomes" id="UP000887569"/>
    </source>
</evidence>
<feature type="transmembrane region" description="Helical" evidence="5">
    <location>
        <begin position="188"/>
        <end position="208"/>
    </location>
</feature>
<dbReference type="InterPro" id="IPR019424">
    <property type="entry name" value="7TM_GPCR_Srsx"/>
</dbReference>
<organism evidence="7 9">
    <name type="scientific">Parascaris univalens</name>
    <name type="common">Nematode worm</name>
    <dbReference type="NCBI Taxonomy" id="6257"/>
    <lineage>
        <taxon>Eukaryota</taxon>
        <taxon>Metazoa</taxon>
        <taxon>Ecdysozoa</taxon>
        <taxon>Nematoda</taxon>
        <taxon>Chromadorea</taxon>
        <taxon>Rhabditida</taxon>
        <taxon>Spirurina</taxon>
        <taxon>Ascaridomorpha</taxon>
        <taxon>Ascaridoidea</taxon>
        <taxon>Ascarididae</taxon>
        <taxon>Parascaris</taxon>
    </lineage>
</organism>
<keyword evidence="2 5" id="KW-0812">Transmembrane</keyword>
<feature type="transmembrane region" description="Helical" evidence="5">
    <location>
        <begin position="20"/>
        <end position="41"/>
    </location>
</feature>
<reference evidence="8 9" key="1">
    <citation type="submission" date="2022-11" db="UniProtKB">
        <authorList>
            <consortium name="WormBaseParasite"/>
        </authorList>
    </citation>
    <scope>IDENTIFICATION</scope>
</reference>